<dbReference type="EMBL" id="CAJOBR010070192">
    <property type="protein sequence ID" value="CAF5097275.1"/>
    <property type="molecule type" value="Genomic_DNA"/>
</dbReference>
<feature type="region of interest" description="Disordered" evidence="1">
    <location>
        <begin position="1"/>
        <end position="20"/>
    </location>
</feature>
<dbReference type="Proteomes" id="UP000663873">
    <property type="component" value="Unassembled WGS sequence"/>
</dbReference>
<proteinExistence type="predicted"/>
<organism evidence="2 4">
    <name type="scientific">Rotaria socialis</name>
    <dbReference type="NCBI Taxonomy" id="392032"/>
    <lineage>
        <taxon>Eukaryota</taxon>
        <taxon>Metazoa</taxon>
        <taxon>Spiralia</taxon>
        <taxon>Gnathifera</taxon>
        <taxon>Rotifera</taxon>
        <taxon>Eurotatoria</taxon>
        <taxon>Bdelloidea</taxon>
        <taxon>Philodinida</taxon>
        <taxon>Philodinidae</taxon>
        <taxon>Rotaria</taxon>
    </lineage>
</organism>
<feature type="non-terminal residue" evidence="2">
    <location>
        <position position="1"/>
    </location>
</feature>
<name>A0A821XUS1_9BILA</name>
<comment type="caution">
    <text evidence="2">The sequence shown here is derived from an EMBL/GenBank/DDBJ whole genome shotgun (WGS) entry which is preliminary data.</text>
</comment>
<dbReference type="AlphaFoldDB" id="A0A821XUS1"/>
<evidence type="ECO:0000313" key="4">
    <source>
        <dbReference type="Proteomes" id="UP000663873"/>
    </source>
</evidence>
<keyword evidence="4" id="KW-1185">Reference proteome</keyword>
<accession>A0A821XUS1</accession>
<evidence type="ECO:0000256" key="1">
    <source>
        <dbReference type="SAM" id="MobiDB-lite"/>
    </source>
</evidence>
<evidence type="ECO:0000313" key="3">
    <source>
        <dbReference type="EMBL" id="CAF5097275.1"/>
    </source>
</evidence>
<reference evidence="2" key="1">
    <citation type="submission" date="2021-02" db="EMBL/GenBank/DDBJ databases">
        <authorList>
            <person name="Nowell W R."/>
        </authorList>
    </citation>
    <scope>NUCLEOTIDE SEQUENCE</scope>
</reference>
<dbReference type="EMBL" id="CAJOBP010090108">
    <property type="protein sequence ID" value="CAF4944085.1"/>
    <property type="molecule type" value="Genomic_DNA"/>
</dbReference>
<evidence type="ECO:0000313" key="2">
    <source>
        <dbReference type="EMBL" id="CAF4944085.1"/>
    </source>
</evidence>
<sequence>LSSPYRAPSVTIETPNSSTSLSSFPDCLFQHRQPLSSTLIPEIHREIARKISSMLLYQEKLLTDIEAKEMDHIAQ</sequence>
<feature type="compositionally biased region" description="Polar residues" evidence="1">
    <location>
        <begin position="11"/>
        <end position="20"/>
    </location>
</feature>
<protein>
    <submittedName>
        <fullName evidence="2">Uncharacterized protein</fullName>
    </submittedName>
</protein>
<dbReference type="Proteomes" id="UP000663848">
    <property type="component" value="Unassembled WGS sequence"/>
</dbReference>
<gene>
    <name evidence="3" type="ORF">QYT958_LOCUS44653</name>
    <name evidence="2" type="ORF">UJA718_LOCUS47459</name>
</gene>
<feature type="non-terminal residue" evidence="2">
    <location>
        <position position="75"/>
    </location>
</feature>